<dbReference type="PANTHER" id="PTHR35340">
    <property type="entry name" value="PQQ ENZYME REPEAT PROTEIN-RELATED"/>
    <property type="match status" value="1"/>
</dbReference>
<evidence type="ECO:0008006" key="6">
    <source>
        <dbReference type="Google" id="ProtNLM"/>
    </source>
</evidence>
<keyword evidence="2" id="KW-1133">Transmembrane helix</keyword>
<dbReference type="EMBL" id="MDYN01000005">
    <property type="protein sequence ID" value="OQD87522.1"/>
    <property type="molecule type" value="Genomic_DNA"/>
</dbReference>
<accession>A0A1V6QES6</accession>
<feature type="signal peptide" evidence="3">
    <location>
        <begin position="1"/>
        <end position="23"/>
    </location>
</feature>
<sequence length="847" mass="94303">MRFITTSLPLVLATSAALAAAQSATITAPSGNEQCTAVPIVQKCIAIMQKGLDKCAKDDWDCKCSGAANIFGCYADCIGEDRVSAELLSEHDCRTANAYDKGLSTVDDVWTTPSPNAVEATPTEASAASEVTSTSEPTKTLSEEKAAAETSKGAAAGRPVGSWLALNGPQINKSESSVSTPCIAPNDTWCLTIRKPLAHLSLSPPVSLLPQCCSLSLIRTMLPFSVLLVWLCQTVLAQYSSDDLFSFVTLPDVRAVKFNIKYHNRERVSPGYWFVSPYLHIDPDPPSSLYEQYQIGPHIYDDEGRLVWTGSQQFDNRNVFDFKVTNSLGPDPHLSMVLQHSWDGGEDSGFGIVLRNDYEQDRKLPLRRDLGIFDIHEFNIRPDGKSALLSIYLSHEITLEEYGRPGEPTWLETGGFAEIDMRTAEVIQWWDSFNRITLRETVHYGPASPAEAHPGWDYVHINSVDKNDAGDYLISARFTNTIYMISGINGDIMWRLGGAYTNFQQDFVFSKQHDAKFVESNGTHHIISFLNNASDEEFNEENMSSSMFVELDTGANPMTAHVIRRYNRPDRELSRLRGNTQLLPNDNVFSCWSKAGYISEHAADGELLFTANFTSPRYSSYRGYKFEFTGRPKNPPDVVASVSGTDETNMVTSFWVSWNGATDVATWNFYAQASEFHVPVLIGSTPKFDFETMFVAAGYLDWVSVVALDANGTALGKSAVHRTKYPNWNSVGYKGKSTSPRPNDPSIIYQASDKVGGDNVMDEAGRTSSDAMDAQTQKTIQVLNHSYEAIRSIGGTFAFILLFCLFFSVLACYMVIRGWRVRLYQRLKMEDRYPEEQAHLRSMHHED</sequence>
<dbReference type="InterPro" id="IPR039535">
    <property type="entry name" value="ASST-like"/>
</dbReference>
<keyword evidence="2" id="KW-0472">Membrane</keyword>
<evidence type="ECO:0000256" key="3">
    <source>
        <dbReference type="SAM" id="SignalP"/>
    </source>
</evidence>
<feature type="region of interest" description="Disordered" evidence="1">
    <location>
        <begin position="114"/>
        <end position="154"/>
    </location>
</feature>
<evidence type="ECO:0000256" key="1">
    <source>
        <dbReference type="SAM" id="MobiDB-lite"/>
    </source>
</evidence>
<dbReference type="Proteomes" id="UP000191672">
    <property type="component" value="Unassembled WGS sequence"/>
</dbReference>
<protein>
    <recommendedName>
        <fullName evidence="6">ASST-domain-containing protein</fullName>
    </recommendedName>
</protein>
<keyword evidence="5" id="KW-1185">Reference proteome</keyword>
<proteinExistence type="predicted"/>
<feature type="transmembrane region" description="Helical" evidence="2">
    <location>
        <begin position="793"/>
        <end position="816"/>
    </location>
</feature>
<evidence type="ECO:0000313" key="5">
    <source>
        <dbReference type="Proteomes" id="UP000191672"/>
    </source>
</evidence>
<dbReference type="STRING" id="416450.A0A1V6QES6"/>
<feature type="chain" id="PRO_5013206731" description="ASST-domain-containing protein" evidence="3">
    <location>
        <begin position="24"/>
        <end position="847"/>
    </location>
</feature>
<dbReference type="PANTHER" id="PTHR35340:SF8">
    <property type="entry name" value="ASST-DOMAIN-CONTAINING PROTEIN"/>
    <property type="match status" value="1"/>
</dbReference>
<dbReference type="Pfam" id="PF14269">
    <property type="entry name" value="Arylsulfotran_2"/>
    <property type="match status" value="1"/>
</dbReference>
<evidence type="ECO:0000313" key="4">
    <source>
        <dbReference type="EMBL" id="OQD87522.1"/>
    </source>
</evidence>
<organism evidence="4 5">
    <name type="scientific">Penicillium antarcticum</name>
    <dbReference type="NCBI Taxonomy" id="416450"/>
    <lineage>
        <taxon>Eukaryota</taxon>
        <taxon>Fungi</taxon>
        <taxon>Dikarya</taxon>
        <taxon>Ascomycota</taxon>
        <taxon>Pezizomycotina</taxon>
        <taxon>Eurotiomycetes</taxon>
        <taxon>Eurotiomycetidae</taxon>
        <taxon>Eurotiales</taxon>
        <taxon>Aspergillaceae</taxon>
        <taxon>Penicillium</taxon>
    </lineage>
</organism>
<name>A0A1V6QES6_9EURO</name>
<evidence type="ECO:0000256" key="2">
    <source>
        <dbReference type="SAM" id="Phobius"/>
    </source>
</evidence>
<comment type="caution">
    <text evidence="4">The sequence shown here is derived from an EMBL/GenBank/DDBJ whole genome shotgun (WGS) entry which is preliminary data.</text>
</comment>
<dbReference type="InterPro" id="IPR053143">
    <property type="entry name" value="Arylsulfate_ST"/>
</dbReference>
<dbReference type="AlphaFoldDB" id="A0A1V6QES6"/>
<reference evidence="5" key="1">
    <citation type="journal article" date="2017" name="Nat. Microbiol.">
        <title>Global analysis of biosynthetic gene clusters reveals vast potential of secondary metabolite production in Penicillium species.</title>
        <authorList>
            <person name="Nielsen J.C."/>
            <person name="Grijseels S."/>
            <person name="Prigent S."/>
            <person name="Ji B."/>
            <person name="Dainat J."/>
            <person name="Nielsen K.F."/>
            <person name="Frisvad J.C."/>
            <person name="Workman M."/>
            <person name="Nielsen J."/>
        </authorList>
    </citation>
    <scope>NUCLEOTIDE SEQUENCE [LARGE SCALE GENOMIC DNA]</scope>
    <source>
        <strain evidence="5">IBT 31811</strain>
    </source>
</reference>
<keyword evidence="3" id="KW-0732">Signal</keyword>
<keyword evidence="2" id="KW-0812">Transmembrane</keyword>
<feature type="compositionally biased region" description="Low complexity" evidence="1">
    <location>
        <begin position="117"/>
        <end position="140"/>
    </location>
</feature>
<gene>
    <name evidence="4" type="ORF">PENANT_c005G04031</name>
</gene>